<dbReference type="EMBL" id="VLXZ01000008">
    <property type="protein sequence ID" value="TSB45942.1"/>
    <property type="molecule type" value="Genomic_DNA"/>
</dbReference>
<dbReference type="SUPFAM" id="SSF81301">
    <property type="entry name" value="Nucleotidyltransferase"/>
    <property type="match status" value="1"/>
</dbReference>
<keyword evidence="2" id="KW-1185">Reference proteome</keyword>
<gene>
    <name evidence="1" type="ORF">FN960_13610</name>
</gene>
<evidence type="ECO:0000313" key="1">
    <source>
        <dbReference type="EMBL" id="TSB45942.1"/>
    </source>
</evidence>
<dbReference type="Proteomes" id="UP000318521">
    <property type="component" value="Unassembled WGS sequence"/>
</dbReference>
<evidence type="ECO:0000313" key="2">
    <source>
        <dbReference type="Proteomes" id="UP000318521"/>
    </source>
</evidence>
<dbReference type="GO" id="GO:0016740">
    <property type="term" value="F:transferase activity"/>
    <property type="evidence" value="ECO:0007669"/>
    <property type="project" value="UniProtKB-KW"/>
</dbReference>
<sequence>MRLKRGYGLNAEGFIISDVSIDKINSTFKPCIQASVESLKMNFTHQLHSVYVYGSVPRGEAVPVQSDLDLIALFHSDLTPEELAELKNLSIELSQIYQSLVREVGIAIAYYDYTMDPANYYENAFLKEISICVYGEDLGQHFGPYKLTSEIAISFNGDICEALLRARKRLETATSVEEFHTFTKNFARKLIRTYYSMVMVRSQIWTTRLNEQAEVFTHYFPSKEQVIQTLIEWLINPPTNRELVMSLFKTEGEWACNHFIHEANIQN</sequence>
<organism evidence="1 2">
    <name type="scientific">Alkalicoccobacillus porphyridii</name>
    <dbReference type="NCBI Taxonomy" id="2597270"/>
    <lineage>
        <taxon>Bacteria</taxon>
        <taxon>Bacillati</taxon>
        <taxon>Bacillota</taxon>
        <taxon>Bacilli</taxon>
        <taxon>Bacillales</taxon>
        <taxon>Bacillaceae</taxon>
        <taxon>Alkalicoccobacillus</taxon>
    </lineage>
</organism>
<keyword evidence="1" id="KW-0808">Transferase</keyword>
<dbReference type="AlphaFoldDB" id="A0A553ZWX1"/>
<protein>
    <submittedName>
        <fullName evidence="1">Nucleotidyltransferase domain-containing protein</fullName>
    </submittedName>
</protein>
<dbReference type="CDD" id="cd05403">
    <property type="entry name" value="NT_KNTase_like"/>
    <property type="match status" value="1"/>
</dbReference>
<proteinExistence type="predicted"/>
<name>A0A553ZWX1_9BACI</name>
<dbReference type="OrthoDB" id="2351665at2"/>
<accession>A0A553ZWX1</accession>
<comment type="caution">
    <text evidence="1">The sequence shown here is derived from an EMBL/GenBank/DDBJ whole genome shotgun (WGS) entry which is preliminary data.</text>
</comment>
<dbReference type="InterPro" id="IPR043519">
    <property type="entry name" value="NT_sf"/>
</dbReference>
<dbReference type="RefSeq" id="WP_143849282.1">
    <property type="nucleotide sequence ID" value="NZ_VLXZ01000008.1"/>
</dbReference>
<dbReference type="Gene3D" id="3.30.460.10">
    <property type="entry name" value="Beta Polymerase, domain 2"/>
    <property type="match status" value="1"/>
</dbReference>
<reference evidence="1 2" key="1">
    <citation type="submission" date="2019-07" db="EMBL/GenBank/DDBJ databases">
        <authorList>
            <person name="Park Y.J."/>
            <person name="Jeong S.E."/>
            <person name="Jung H.S."/>
        </authorList>
    </citation>
    <scope>NUCLEOTIDE SEQUENCE [LARGE SCALE GENOMIC DNA]</scope>
    <source>
        <strain evidence="2">P16(2019)</strain>
    </source>
</reference>